<evidence type="ECO:0000313" key="1">
    <source>
        <dbReference type="EMBL" id="AVF44176.1"/>
    </source>
</evidence>
<name>A0A2L1VGI6_ACINO</name>
<reference evidence="2" key="1">
    <citation type="submission" date="2017-12" db="EMBL/GenBank/DDBJ databases">
        <title>FDA dAtabase for Regulatory Grade micrObial Sequences (FDA-ARGOS): Supporting development and validation of Infectious Disease Dx tests.</title>
        <authorList>
            <person name="Hoffmann M."/>
            <person name="Allard M."/>
            <person name="Evans P."/>
            <person name="Brown E."/>
            <person name="Tallon L."/>
            <person name="Sadzewicz L."/>
            <person name="Sengamalay N."/>
            <person name="Ott S."/>
            <person name="Godinez A."/>
            <person name="Nagaraj S."/>
            <person name="Vavikolanu K."/>
            <person name="Aluvathingal J."/>
            <person name="Nadendla S."/>
            <person name="Sichtig H."/>
        </authorList>
    </citation>
    <scope>NUCLEOTIDE SEQUENCE [LARGE SCALE GENOMIC DNA]</scope>
    <source>
        <strain evidence="2">FDAARGOS_129</strain>
    </source>
</reference>
<evidence type="ECO:0000313" key="2">
    <source>
        <dbReference type="Proteomes" id="UP000237921"/>
    </source>
</evidence>
<organism evidence="1 2">
    <name type="scientific">Acinetobacter nosocomialis</name>
    <dbReference type="NCBI Taxonomy" id="106654"/>
    <lineage>
        <taxon>Bacteria</taxon>
        <taxon>Pseudomonadati</taxon>
        <taxon>Pseudomonadota</taxon>
        <taxon>Gammaproteobacteria</taxon>
        <taxon>Moraxellales</taxon>
        <taxon>Moraxellaceae</taxon>
        <taxon>Acinetobacter</taxon>
        <taxon>Acinetobacter calcoaceticus/baumannii complex</taxon>
    </lineage>
</organism>
<dbReference type="RefSeq" id="WP_104918832.1">
    <property type="nucleotide sequence ID" value="NZ_CP014019.1"/>
</dbReference>
<protein>
    <submittedName>
        <fullName evidence="1">Uncharacterized protein</fullName>
    </submittedName>
</protein>
<gene>
    <name evidence="1" type="ORF">AL533_07135</name>
</gene>
<dbReference type="AlphaFoldDB" id="A0A2L1VGI6"/>
<dbReference type="Proteomes" id="UP000237921">
    <property type="component" value="Chromosome"/>
</dbReference>
<accession>A0A2L1VGI6</accession>
<sequence>MKIFTVDQNSALTRYAGQSLVIKFDDGKILEINDSQEPLAAFPEGILIWSGRAPNQEPITDLQFSQLSITPVASNGIIIAPYQEQIATAISLTMFVTDENAQLLPIKEKNVVIELKSGKTIEVLEDYAKKGLLVWGGLEPISGLSIEQLKERTESLGIYPMASNVIYLFPFKLS</sequence>
<proteinExistence type="predicted"/>
<dbReference type="EMBL" id="CP014019">
    <property type="protein sequence ID" value="AVF44176.1"/>
    <property type="molecule type" value="Genomic_DNA"/>
</dbReference>